<dbReference type="EnsemblPlants" id="KEH26962">
    <property type="protein sequence ID" value="KEH26962"/>
    <property type="gene ID" value="MTR_6g081270"/>
</dbReference>
<keyword evidence="4" id="KW-1185">Reference proteome</keyword>
<evidence type="ECO:0000313" key="4">
    <source>
        <dbReference type="Proteomes" id="UP000002051"/>
    </source>
</evidence>
<gene>
    <name evidence="2" type="ordered locus">MTR_6g081270</name>
</gene>
<name>A0A072UBJ7_MEDTR</name>
<reference evidence="2 4" key="2">
    <citation type="journal article" date="2014" name="BMC Genomics">
        <title>An improved genome release (version Mt4.0) for the model legume Medicago truncatula.</title>
        <authorList>
            <person name="Tang H."/>
            <person name="Krishnakumar V."/>
            <person name="Bidwell S."/>
            <person name="Rosen B."/>
            <person name="Chan A."/>
            <person name="Zhou S."/>
            <person name="Gentzbittel L."/>
            <person name="Childs K.L."/>
            <person name="Yandell M."/>
            <person name="Gundlach H."/>
            <person name="Mayer K.F."/>
            <person name="Schwartz D.C."/>
            <person name="Town C.D."/>
        </authorList>
    </citation>
    <scope>GENOME REANNOTATION</scope>
    <source>
        <strain evidence="2">A17</strain>
        <strain evidence="3 4">cv. Jemalong A17</strain>
    </source>
</reference>
<evidence type="ECO:0000256" key="1">
    <source>
        <dbReference type="SAM" id="MobiDB-lite"/>
    </source>
</evidence>
<proteinExistence type="predicted"/>
<dbReference type="STRING" id="3880.A0A072UBJ7"/>
<feature type="compositionally biased region" description="Polar residues" evidence="1">
    <location>
        <begin position="1"/>
        <end position="14"/>
    </location>
</feature>
<feature type="region of interest" description="Disordered" evidence="1">
    <location>
        <begin position="1"/>
        <end position="24"/>
    </location>
</feature>
<reference evidence="3" key="3">
    <citation type="submission" date="2015-04" db="UniProtKB">
        <authorList>
            <consortium name="EnsemblPlants"/>
        </authorList>
    </citation>
    <scope>IDENTIFICATION</scope>
    <source>
        <strain evidence="3">cv. Jemalong A17</strain>
    </source>
</reference>
<evidence type="ECO:0000313" key="3">
    <source>
        <dbReference type="EnsemblPlants" id="KEH26962"/>
    </source>
</evidence>
<dbReference type="EMBL" id="CM001222">
    <property type="protein sequence ID" value="KEH26962.1"/>
    <property type="molecule type" value="Genomic_DNA"/>
</dbReference>
<dbReference type="Proteomes" id="UP000002051">
    <property type="component" value="Chromosome 6"/>
</dbReference>
<dbReference type="HOGENOM" id="CLU_2403017_0_0_1"/>
<dbReference type="AlphaFoldDB" id="A0A072UBJ7"/>
<sequence>MHSFATTSRPSCNRHQFLPRNQKKDRTSLCFTQPRLIINYTSNSIQADSFTAEINTKQTTLRAITVRADVFDPEGLKSLLNSTEEAFKSPVHM</sequence>
<protein>
    <submittedName>
        <fullName evidence="2 3">Uncharacterized protein</fullName>
    </submittedName>
</protein>
<organism evidence="2 4">
    <name type="scientific">Medicago truncatula</name>
    <name type="common">Barrel medic</name>
    <name type="synonym">Medicago tribuloides</name>
    <dbReference type="NCBI Taxonomy" id="3880"/>
    <lineage>
        <taxon>Eukaryota</taxon>
        <taxon>Viridiplantae</taxon>
        <taxon>Streptophyta</taxon>
        <taxon>Embryophyta</taxon>
        <taxon>Tracheophyta</taxon>
        <taxon>Spermatophyta</taxon>
        <taxon>Magnoliopsida</taxon>
        <taxon>eudicotyledons</taxon>
        <taxon>Gunneridae</taxon>
        <taxon>Pentapetalae</taxon>
        <taxon>rosids</taxon>
        <taxon>fabids</taxon>
        <taxon>Fabales</taxon>
        <taxon>Fabaceae</taxon>
        <taxon>Papilionoideae</taxon>
        <taxon>50 kb inversion clade</taxon>
        <taxon>NPAAA clade</taxon>
        <taxon>Hologalegina</taxon>
        <taxon>IRL clade</taxon>
        <taxon>Trifolieae</taxon>
        <taxon>Medicago</taxon>
    </lineage>
</organism>
<evidence type="ECO:0000313" key="2">
    <source>
        <dbReference type="EMBL" id="KEH26962.1"/>
    </source>
</evidence>
<reference evidence="2 4" key="1">
    <citation type="journal article" date="2011" name="Nature">
        <title>The Medicago genome provides insight into the evolution of rhizobial symbioses.</title>
        <authorList>
            <person name="Young N.D."/>
            <person name="Debelle F."/>
            <person name="Oldroyd G.E."/>
            <person name="Geurts R."/>
            <person name="Cannon S.B."/>
            <person name="Udvardi M.K."/>
            <person name="Benedito V.A."/>
            <person name="Mayer K.F."/>
            <person name="Gouzy J."/>
            <person name="Schoof H."/>
            <person name="Van de Peer Y."/>
            <person name="Proost S."/>
            <person name="Cook D.R."/>
            <person name="Meyers B.C."/>
            <person name="Spannagl M."/>
            <person name="Cheung F."/>
            <person name="De Mita S."/>
            <person name="Krishnakumar V."/>
            <person name="Gundlach H."/>
            <person name="Zhou S."/>
            <person name="Mudge J."/>
            <person name="Bharti A.K."/>
            <person name="Murray J.D."/>
            <person name="Naoumkina M.A."/>
            <person name="Rosen B."/>
            <person name="Silverstein K.A."/>
            <person name="Tang H."/>
            <person name="Rombauts S."/>
            <person name="Zhao P.X."/>
            <person name="Zhou P."/>
            <person name="Barbe V."/>
            <person name="Bardou P."/>
            <person name="Bechner M."/>
            <person name="Bellec A."/>
            <person name="Berger A."/>
            <person name="Berges H."/>
            <person name="Bidwell S."/>
            <person name="Bisseling T."/>
            <person name="Choisne N."/>
            <person name="Couloux A."/>
            <person name="Denny R."/>
            <person name="Deshpande S."/>
            <person name="Dai X."/>
            <person name="Doyle J.J."/>
            <person name="Dudez A.M."/>
            <person name="Farmer A.D."/>
            <person name="Fouteau S."/>
            <person name="Franken C."/>
            <person name="Gibelin C."/>
            <person name="Gish J."/>
            <person name="Goldstein S."/>
            <person name="Gonzalez A.J."/>
            <person name="Green P.J."/>
            <person name="Hallab A."/>
            <person name="Hartog M."/>
            <person name="Hua A."/>
            <person name="Humphray S.J."/>
            <person name="Jeong D.H."/>
            <person name="Jing Y."/>
            <person name="Jocker A."/>
            <person name="Kenton S.M."/>
            <person name="Kim D.J."/>
            <person name="Klee K."/>
            <person name="Lai H."/>
            <person name="Lang C."/>
            <person name="Lin S."/>
            <person name="Macmil S.L."/>
            <person name="Magdelenat G."/>
            <person name="Matthews L."/>
            <person name="McCorrison J."/>
            <person name="Monaghan E.L."/>
            <person name="Mun J.H."/>
            <person name="Najar F.Z."/>
            <person name="Nicholson C."/>
            <person name="Noirot C."/>
            <person name="O'Bleness M."/>
            <person name="Paule C.R."/>
            <person name="Poulain J."/>
            <person name="Prion F."/>
            <person name="Qin B."/>
            <person name="Qu C."/>
            <person name="Retzel E.F."/>
            <person name="Riddle C."/>
            <person name="Sallet E."/>
            <person name="Samain S."/>
            <person name="Samson N."/>
            <person name="Sanders I."/>
            <person name="Saurat O."/>
            <person name="Scarpelli C."/>
            <person name="Schiex T."/>
            <person name="Segurens B."/>
            <person name="Severin A.J."/>
            <person name="Sherrier D.J."/>
            <person name="Shi R."/>
            <person name="Sims S."/>
            <person name="Singer S.R."/>
            <person name="Sinharoy S."/>
            <person name="Sterck L."/>
            <person name="Viollet A."/>
            <person name="Wang B.B."/>
            <person name="Wang K."/>
            <person name="Wang M."/>
            <person name="Wang X."/>
            <person name="Warfsmann J."/>
            <person name="Weissenbach J."/>
            <person name="White D.D."/>
            <person name="White J.D."/>
            <person name="Wiley G.B."/>
            <person name="Wincker P."/>
            <person name="Xing Y."/>
            <person name="Yang L."/>
            <person name="Yao Z."/>
            <person name="Ying F."/>
            <person name="Zhai J."/>
            <person name="Zhou L."/>
            <person name="Zuber A."/>
            <person name="Denarie J."/>
            <person name="Dixon R.A."/>
            <person name="May G.D."/>
            <person name="Schwartz D.C."/>
            <person name="Rogers J."/>
            <person name="Quetier F."/>
            <person name="Town C.D."/>
            <person name="Roe B.A."/>
        </authorList>
    </citation>
    <scope>NUCLEOTIDE SEQUENCE [LARGE SCALE GENOMIC DNA]</scope>
    <source>
        <strain evidence="2">A17</strain>
        <strain evidence="3 4">cv. Jemalong A17</strain>
    </source>
</reference>
<accession>A0A072UBJ7</accession>